<protein>
    <submittedName>
        <fullName evidence="2">Uncharacterized protein</fullName>
    </submittedName>
</protein>
<evidence type="ECO:0000313" key="3">
    <source>
        <dbReference type="Proteomes" id="UP001311232"/>
    </source>
</evidence>
<sequence length="106" mass="11604">MLLLCFLLLSPTLQGWVQRMLGQKKSDLCVCKVNAIMWSFPTVRYEAVQQQVETFAQSAGAGVGFQSAFSSDPESSCKLDGHISTCMIAGCTQRCPFDSWARSSVS</sequence>
<dbReference type="EMBL" id="JAHHUM010002783">
    <property type="protein sequence ID" value="KAK5600797.1"/>
    <property type="molecule type" value="Genomic_DNA"/>
</dbReference>
<accession>A0AAV9QXF7</accession>
<comment type="caution">
    <text evidence="2">The sequence shown here is derived from an EMBL/GenBank/DDBJ whole genome shotgun (WGS) entry which is preliminary data.</text>
</comment>
<organism evidence="2 3">
    <name type="scientific">Crenichthys baileyi</name>
    <name type="common">White River springfish</name>
    <dbReference type="NCBI Taxonomy" id="28760"/>
    <lineage>
        <taxon>Eukaryota</taxon>
        <taxon>Metazoa</taxon>
        <taxon>Chordata</taxon>
        <taxon>Craniata</taxon>
        <taxon>Vertebrata</taxon>
        <taxon>Euteleostomi</taxon>
        <taxon>Actinopterygii</taxon>
        <taxon>Neopterygii</taxon>
        <taxon>Teleostei</taxon>
        <taxon>Neoteleostei</taxon>
        <taxon>Acanthomorphata</taxon>
        <taxon>Ovalentaria</taxon>
        <taxon>Atherinomorphae</taxon>
        <taxon>Cyprinodontiformes</taxon>
        <taxon>Goodeidae</taxon>
        <taxon>Crenichthys</taxon>
    </lineage>
</organism>
<feature type="signal peptide" evidence="1">
    <location>
        <begin position="1"/>
        <end position="15"/>
    </location>
</feature>
<feature type="chain" id="PRO_5043564148" evidence="1">
    <location>
        <begin position="16"/>
        <end position="106"/>
    </location>
</feature>
<reference evidence="2 3" key="1">
    <citation type="submission" date="2021-06" db="EMBL/GenBank/DDBJ databases">
        <authorList>
            <person name="Palmer J.M."/>
        </authorList>
    </citation>
    <scope>NUCLEOTIDE SEQUENCE [LARGE SCALE GENOMIC DNA]</scope>
    <source>
        <strain evidence="2 3">MEX-2019</strain>
        <tissue evidence="2">Muscle</tissue>
    </source>
</reference>
<keyword evidence="3" id="KW-1185">Reference proteome</keyword>
<name>A0AAV9QXF7_9TELE</name>
<evidence type="ECO:0000313" key="2">
    <source>
        <dbReference type="EMBL" id="KAK5600797.1"/>
    </source>
</evidence>
<gene>
    <name evidence="2" type="ORF">CRENBAI_009802</name>
</gene>
<proteinExistence type="predicted"/>
<keyword evidence="1" id="KW-0732">Signal</keyword>
<evidence type="ECO:0000256" key="1">
    <source>
        <dbReference type="SAM" id="SignalP"/>
    </source>
</evidence>
<dbReference type="AlphaFoldDB" id="A0AAV9QXF7"/>
<dbReference type="Proteomes" id="UP001311232">
    <property type="component" value="Unassembled WGS sequence"/>
</dbReference>